<evidence type="ECO:0000256" key="3">
    <source>
        <dbReference type="ARBA" id="ARBA00023170"/>
    </source>
</evidence>
<dbReference type="InterPro" id="IPR035500">
    <property type="entry name" value="NHR-like_dom_sf"/>
</dbReference>
<evidence type="ECO:0000313" key="4">
    <source>
        <dbReference type="EMBL" id="GMT04063.1"/>
    </source>
</evidence>
<reference evidence="4" key="1">
    <citation type="submission" date="2023-10" db="EMBL/GenBank/DDBJ databases">
        <title>Genome assembly of Pristionchus species.</title>
        <authorList>
            <person name="Yoshida K."/>
            <person name="Sommer R.J."/>
        </authorList>
    </citation>
    <scope>NUCLEOTIDE SEQUENCE</scope>
    <source>
        <strain evidence="4">RS0144</strain>
    </source>
</reference>
<feature type="non-terminal residue" evidence="4">
    <location>
        <position position="1"/>
    </location>
</feature>
<keyword evidence="5" id="KW-1185">Reference proteome</keyword>
<evidence type="ECO:0000256" key="2">
    <source>
        <dbReference type="ARBA" id="ARBA00023163"/>
    </source>
</evidence>
<protein>
    <recommendedName>
        <fullName evidence="6">NR LBD domain-containing protein</fullName>
    </recommendedName>
</protein>
<organism evidence="4 5">
    <name type="scientific">Pristionchus entomophagus</name>
    <dbReference type="NCBI Taxonomy" id="358040"/>
    <lineage>
        <taxon>Eukaryota</taxon>
        <taxon>Metazoa</taxon>
        <taxon>Ecdysozoa</taxon>
        <taxon>Nematoda</taxon>
        <taxon>Chromadorea</taxon>
        <taxon>Rhabditida</taxon>
        <taxon>Rhabditina</taxon>
        <taxon>Diplogasteromorpha</taxon>
        <taxon>Diplogasteroidea</taxon>
        <taxon>Neodiplogasteridae</taxon>
        <taxon>Pristionchus</taxon>
    </lineage>
</organism>
<dbReference type="EMBL" id="BTSX01000006">
    <property type="protein sequence ID" value="GMT04063.1"/>
    <property type="molecule type" value="Genomic_DNA"/>
</dbReference>
<name>A0AAV5UCD8_9BILA</name>
<feature type="non-terminal residue" evidence="4">
    <location>
        <position position="94"/>
    </location>
</feature>
<evidence type="ECO:0000256" key="1">
    <source>
        <dbReference type="ARBA" id="ARBA00023015"/>
    </source>
</evidence>
<proteinExistence type="predicted"/>
<keyword evidence="1" id="KW-0805">Transcription regulation</keyword>
<dbReference type="Proteomes" id="UP001432027">
    <property type="component" value="Unassembled WGS sequence"/>
</dbReference>
<evidence type="ECO:0008006" key="6">
    <source>
        <dbReference type="Google" id="ProtNLM"/>
    </source>
</evidence>
<dbReference type="AlphaFoldDB" id="A0AAV5UCD8"/>
<comment type="caution">
    <text evidence="4">The sequence shown here is derived from an EMBL/GenBank/DDBJ whole genome shotgun (WGS) entry which is preliminary data.</text>
</comment>
<keyword evidence="2" id="KW-0804">Transcription</keyword>
<dbReference type="SUPFAM" id="SSF48508">
    <property type="entry name" value="Nuclear receptor ligand-binding domain"/>
    <property type="match status" value="1"/>
</dbReference>
<sequence length="94" mass="10908">KAIVCSDHAIIGLAEKAREALEKYQTACRKTLMSLMLARKGPIEGPRFYSEALLLLSTLRKLTLFKKEESKLQYATWRNTMFECPIFDEIMYED</sequence>
<keyword evidence="3" id="KW-0675">Receptor</keyword>
<evidence type="ECO:0000313" key="5">
    <source>
        <dbReference type="Proteomes" id="UP001432027"/>
    </source>
</evidence>
<accession>A0AAV5UCD8</accession>
<gene>
    <name evidence="4" type="ORF">PENTCL1PPCAC_26237</name>
</gene>